<accession>A0A420E8M7</accession>
<gene>
    <name evidence="2" type="ORF">DBZ36_18020</name>
</gene>
<protein>
    <recommendedName>
        <fullName evidence="1">Aminoglycoside phosphotransferase domain-containing protein</fullName>
    </recommendedName>
</protein>
<organism evidence="2 3">
    <name type="scientific">Alginatibacterium sediminis</name>
    <dbReference type="NCBI Taxonomy" id="2164068"/>
    <lineage>
        <taxon>Bacteria</taxon>
        <taxon>Pseudomonadati</taxon>
        <taxon>Pseudomonadota</taxon>
        <taxon>Gammaproteobacteria</taxon>
        <taxon>Alteromonadales</taxon>
        <taxon>Alteromonadaceae</taxon>
        <taxon>Alginatibacterium</taxon>
    </lineage>
</organism>
<feature type="domain" description="Aminoglycoside phosphotransferase" evidence="1">
    <location>
        <begin position="30"/>
        <end position="253"/>
    </location>
</feature>
<keyword evidence="3" id="KW-1185">Reference proteome</keyword>
<reference evidence="2 3" key="1">
    <citation type="submission" date="2018-09" db="EMBL/GenBank/DDBJ databases">
        <authorList>
            <person name="Wang Z."/>
        </authorList>
    </citation>
    <scope>NUCLEOTIDE SEQUENCE [LARGE SCALE GENOMIC DNA]</scope>
    <source>
        <strain evidence="2 3">ALS 81</strain>
    </source>
</reference>
<dbReference type="OrthoDB" id="9809275at2"/>
<name>A0A420E8M7_9ALTE</name>
<dbReference type="SUPFAM" id="SSF56112">
    <property type="entry name" value="Protein kinase-like (PK-like)"/>
    <property type="match status" value="1"/>
</dbReference>
<dbReference type="InterPro" id="IPR011009">
    <property type="entry name" value="Kinase-like_dom_sf"/>
</dbReference>
<dbReference type="Gene3D" id="3.30.200.20">
    <property type="entry name" value="Phosphorylase Kinase, domain 1"/>
    <property type="match status" value="1"/>
</dbReference>
<evidence type="ECO:0000313" key="2">
    <source>
        <dbReference type="EMBL" id="RKF14543.1"/>
    </source>
</evidence>
<dbReference type="AlphaFoldDB" id="A0A420E8M7"/>
<dbReference type="Proteomes" id="UP000286482">
    <property type="component" value="Unassembled WGS sequence"/>
</dbReference>
<dbReference type="InterPro" id="IPR002575">
    <property type="entry name" value="Aminoglycoside_PTrfase"/>
</dbReference>
<dbReference type="RefSeq" id="WP_120356354.1">
    <property type="nucleotide sequence ID" value="NZ_RAQO01000009.1"/>
</dbReference>
<dbReference type="Gene3D" id="3.90.1200.10">
    <property type="match status" value="1"/>
</dbReference>
<sequence>MKIECRSQQLFAWIVQQSSSKVLQFTAMGNDASTRRYFRFELADATLVSERHMIAVDAPPETEKNQRFVLVSKLLKQHGILVPDIHASDFDLGFLWIDDLGELQLSEQLKDSPLNKPYALALQTLKKIQAIDTQQLENFESFDRTFIDRELGIFQQWFIGKHCNSQASIVEQQIWQDFVVVCAQNATQQPQVAMHRDYHSRNLMLSENQIGVIDFQDMVIGPICYDLVSLLRDCYIAWPEKRVATWLHDYAKEDPRLVDVKAEILQRWFDISGLQRHLKALGIFARQHYQHQNSSYLKDIPRTWDYVLQVSGKYPELSDLHTLLTKYEANRVF</sequence>
<dbReference type="EMBL" id="RAQO01000009">
    <property type="protein sequence ID" value="RKF14543.1"/>
    <property type="molecule type" value="Genomic_DNA"/>
</dbReference>
<dbReference type="Pfam" id="PF01636">
    <property type="entry name" value="APH"/>
    <property type="match status" value="1"/>
</dbReference>
<evidence type="ECO:0000313" key="3">
    <source>
        <dbReference type="Proteomes" id="UP000286482"/>
    </source>
</evidence>
<evidence type="ECO:0000259" key="1">
    <source>
        <dbReference type="Pfam" id="PF01636"/>
    </source>
</evidence>
<comment type="caution">
    <text evidence="2">The sequence shown here is derived from an EMBL/GenBank/DDBJ whole genome shotgun (WGS) entry which is preliminary data.</text>
</comment>
<proteinExistence type="predicted"/>